<gene>
    <name evidence="1" type="ORF">DI536_24785</name>
</gene>
<dbReference type="NCBIfam" id="TIGR02996">
    <property type="entry name" value="rpt_mate_G_obs"/>
    <property type="match status" value="1"/>
</dbReference>
<name>A0A2W5SY69_9BACT</name>
<dbReference type="InterPro" id="IPR032675">
    <property type="entry name" value="LRR_dom_sf"/>
</dbReference>
<dbReference type="Proteomes" id="UP000249061">
    <property type="component" value="Unassembled WGS sequence"/>
</dbReference>
<dbReference type="InterPro" id="IPR014338">
    <property type="entry name" value="CHP02996_rpt-companion-dom"/>
</dbReference>
<dbReference type="EMBL" id="QFQP01000025">
    <property type="protein sequence ID" value="PZR08399.1"/>
    <property type="molecule type" value="Genomic_DNA"/>
</dbReference>
<evidence type="ECO:0008006" key="3">
    <source>
        <dbReference type="Google" id="ProtNLM"/>
    </source>
</evidence>
<dbReference type="SUPFAM" id="SSF52047">
    <property type="entry name" value="RNI-like"/>
    <property type="match status" value="1"/>
</dbReference>
<protein>
    <recommendedName>
        <fullName evidence="3">TIGR02996 domain-containing protein</fullName>
    </recommendedName>
</protein>
<evidence type="ECO:0000313" key="1">
    <source>
        <dbReference type="EMBL" id="PZR08399.1"/>
    </source>
</evidence>
<comment type="caution">
    <text evidence="1">The sequence shown here is derived from an EMBL/GenBank/DDBJ whole genome shotgun (WGS) entry which is preliminary data.</text>
</comment>
<proteinExistence type="predicted"/>
<dbReference type="AlphaFoldDB" id="A0A2W5SY69"/>
<dbReference type="Gene3D" id="3.80.10.10">
    <property type="entry name" value="Ribonuclease Inhibitor"/>
    <property type="match status" value="1"/>
</dbReference>
<organism evidence="1 2">
    <name type="scientific">Archangium gephyra</name>
    <dbReference type="NCBI Taxonomy" id="48"/>
    <lineage>
        <taxon>Bacteria</taxon>
        <taxon>Pseudomonadati</taxon>
        <taxon>Myxococcota</taxon>
        <taxon>Myxococcia</taxon>
        <taxon>Myxococcales</taxon>
        <taxon>Cystobacterineae</taxon>
        <taxon>Archangiaceae</taxon>
        <taxon>Archangium</taxon>
    </lineage>
</organism>
<accession>A0A2W5SY69</accession>
<sequence length="280" mass="30926">MNDERAALEAEIDARPDDRRRYAVLADWYQEHGDARGELMALQLSSTGSDREAELIAAEHVDARDVKWRWGFVESLRFERTTHRDDWTERLLAPLLAHPACRFLRSLELDVGPGDQALTWLADNAPKTLTSLALTCNEADFSLVRGRLTQLESLRFAAQLLVPGVLPPMRALELPVDAMTDAGLVHVLGTQPRLKALTLTSLEGLHAPTMQAVIQLRLESLTLRASLTTIDAVQVLTTSWMKNTLQTLDVSESGLTEEAARALLDAVPNFSRLSSLVVGA</sequence>
<evidence type="ECO:0000313" key="2">
    <source>
        <dbReference type="Proteomes" id="UP000249061"/>
    </source>
</evidence>
<reference evidence="1 2" key="1">
    <citation type="submission" date="2017-08" db="EMBL/GenBank/DDBJ databases">
        <title>Infants hospitalized years apart are colonized by the same room-sourced microbial strains.</title>
        <authorList>
            <person name="Brooks B."/>
            <person name="Olm M.R."/>
            <person name="Firek B.A."/>
            <person name="Baker R."/>
            <person name="Thomas B.C."/>
            <person name="Morowitz M.J."/>
            <person name="Banfield J.F."/>
        </authorList>
    </citation>
    <scope>NUCLEOTIDE SEQUENCE [LARGE SCALE GENOMIC DNA]</scope>
    <source>
        <strain evidence="1">S2_003_000_R2_14</strain>
    </source>
</reference>